<dbReference type="AlphaFoldDB" id="A0A6I1HWK3"/>
<evidence type="ECO:0000313" key="4">
    <source>
        <dbReference type="Proteomes" id="UP000468717"/>
    </source>
</evidence>
<sequence length="306" mass="33301">MQRPSNHPLCSVLRPAAASLLAGLLLGGCATDLAPVRSFAEQTQKMSQHFEPMLAGSVHSCMERAMRKRLILAERFDAQASEQAARDDCAAIAQASVSVAGLNDVLLRYAQTMAALADDKLPVYKEELGGLGDALGGLALPGADAPLLDAGKLDKVMKLSAHLSRLATQRRQQSALRELLDEQEAIDIVSNTLKEYAQRSYRSGVQDELRDLELLRGAVDKAAPREPLAANYVRTRLHLEGRQLQEREKIAAAYVGAVDTLQASVAALRANLGHLQEAELERQLAQFARDVATLQRQAAFYAPARW</sequence>
<evidence type="ECO:0000256" key="1">
    <source>
        <dbReference type="SAM" id="Coils"/>
    </source>
</evidence>
<proteinExistence type="predicted"/>
<dbReference type="EMBL" id="WFLI01000037">
    <property type="protein sequence ID" value="KAB8061509.1"/>
    <property type="molecule type" value="Genomic_DNA"/>
</dbReference>
<keyword evidence="1" id="KW-0175">Coiled coil</keyword>
<gene>
    <name evidence="3" type="ORF">GCN75_23530</name>
</gene>
<keyword evidence="2" id="KW-0732">Signal</keyword>
<keyword evidence="4" id="KW-1185">Reference proteome</keyword>
<reference evidence="3 4" key="1">
    <citation type="submission" date="2019-10" db="EMBL/GenBank/DDBJ databases">
        <title>Three novel species isolated from a subtropical stream in China.</title>
        <authorList>
            <person name="Lu H."/>
        </authorList>
    </citation>
    <scope>NUCLEOTIDE SEQUENCE [LARGE SCALE GENOMIC DNA]</scope>
    <source>
        <strain evidence="3 4">FT13W</strain>
    </source>
</reference>
<comment type="caution">
    <text evidence="3">The sequence shown here is derived from an EMBL/GenBank/DDBJ whole genome shotgun (WGS) entry which is preliminary data.</text>
</comment>
<protein>
    <recommendedName>
        <fullName evidence="5">DUF3829 domain-containing protein</fullName>
    </recommendedName>
</protein>
<organism evidence="3 4">
    <name type="scientific">Janthinobacterium violaceinigrum</name>
    <dbReference type="NCBI Taxonomy" id="2654252"/>
    <lineage>
        <taxon>Bacteria</taxon>
        <taxon>Pseudomonadati</taxon>
        <taxon>Pseudomonadota</taxon>
        <taxon>Betaproteobacteria</taxon>
        <taxon>Burkholderiales</taxon>
        <taxon>Oxalobacteraceae</taxon>
        <taxon>Janthinobacterium</taxon>
    </lineage>
</organism>
<feature type="chain" id="PRO_5026034287" description="DUF3829 domain-containing protein" evidence="2">
    <location>
        <begin position="31"/>
        <end position="306"/>
    </location>
</feature>
<dbReference type="PROSITE" id="PS51257">
    <property type="entry name" value="PROKAR_LIPOPROTEIN"/>
    <property type="match status" value="1"/>
</dbReference>
<evidence type="ECO:0000313" key="3">
    <source>
        <dbReference type="EMBL" id="KAB8061509.1"/>
    </source>
</evidence>
<feature type="coiled-coil region" evidence="1">
    <location>
        <begin position="258"/>
        <end position="297"/>
    </location>
</feature>
<name>A0A6I1HWK3_9BURK</name>
<accession>A0A6I1HWK3</accession>
<evidence type="ECO:0008006" key="5">
    <source>
        <dbReference type="Google" id="ProtNLM"/>
    </source>
</evidence>
<dbReference type="RefSeq" id="WP_152284551.1">
    <property type="nucleotide sequence ID" value="NZ_WFLI01000037.1"/>
</dbReference>
<evidence type="ECO:0000256" key="2">
    <source>
        <dbReference type="SAM" id="SignalP"/>
    </source>
</evidence>
<dbReference type="Proteomes" id="UP000468717">
    <property type="component" value="Unassembled WGS sequence"/>
</dbReference>
<feature type="signal peptide" evidence="2">
    <location>
        <begin position="1"/>
        <end position="30"/>
    </location>
</feature>